<evidence type="ECO:0000259" key="3">
    <source>
        <dbReference type="Pfam" id="PF01156"/>
    </source>
</evidence>
<organism evidence="4 5">
    <name type="scientific">Nakamurella antarctica</name>
    <dbReference type="NCBI Taxonomy" id="1902245"/>
    <lineage>
        <taxon>Bacteria</taxon>
        <taxon>Bacillati</taxon>
        <taxon>Actinomycetota</taxon>
        <taxon>Actinomycetes</taxon>
        <taxon>Nakamurellales</taxon>
        <taxon>Nakamurellaceae</taxon>
        <taxon>Nakamurella</taxon>
    </lineage>
</organism>
<dbReference type="OrthoDB" id="9797882at2"/>
<evidence type="ECO:0000313" key="5">
    <source>
        <dbReference type="Proteomes" id="UP000268084"/>
    </source>
</evidence>
<dbReference type="InterPro" id="IPR036452">
    <property type="entry name" value="Ribo_hydro-like"/>
</dbReference>
<keyword evidence="5" id="KW-1185">Reference proteome</keyword>
<dbReference type="Gene3D" id="3.90.245.10">
    <property type="entry name" value="Ribonucleoside hydrolase-like"/>
    <property type="match status" value="1"/>
</dbReference>
<keyword evidence="2" id="KW-0326">Glycosidase</keyword>
<dbReference type="InterPro" id="IPR001910">
    <property type="entry name" value="Inosine/uridine_hydrolase_dom"/>
</dbReference>
<dbReference type="GO" id="GO:0008477">
    <property type="term" value="F:purine nucleosidase activity"/>
    <property type="evidence" value="ECO:0007669"/>
    <property type="project" value="TreeGrafter"/>
</dbReference>
<dbReference type="SUPFAM" id="SSF53590">
    <property type="entry name" value="Nucleoside hydrolase"/>
    <property type="match status" value="1"/>
</dbReference>
<dbReference type="PANTHER" id="PTHR12304:SF4">
    <property type="entry name" value="URIDINE NUCLEOSIDASE"/>
    <property type="match status" value="1"/>
</dbReference>
<dbReference type="PANTHER" id="PTHR12304">
    <property type="entry name" value="INOSINE-URIDINE PREFERRING NUCLEOSIDE HYDROLASE"/>
    <property type="match status" value="1"/>
</dbReference>
<proteinExistence type="predicted"/>
<feature type="domain" description="Inosine/uridine-preferring nucleoside hydrolase" evidence="3">
    <location>
        <begin position="15"/>
        <end position="310"/>
    </location>
</feature>
<dbReference type="GO" id="GO:0006152">
    <property type="term" value="P:purine nucleoside catabolic process"/>
    <property type="evidence" value="ECO:0007669"/>
    <property type="project" value="TreeGrafter"/>
</dbReference>
<accession>A0A3G8ZV01</accession>
<reference evidence="4 5" key="2">
    <citation type="submission" date="2018-12" db="EMBL/GenBank/DDBJ databases">
        <title>Nakamurella antarcticus sp. nov., isolated from Antarctica South Shetland Islands soil.</title>
        <authorList>
            <person name="Peng F."/>
        </authorList>
    </citation>
    <scope>NUCLEOTIDE SEQUENCE [LARGE SCALE GENOMIC DNA]</scope>
    <source>
        <strain evidence="4 5">S14-144</strain>
    </source>
</reference>
<evidence type="ECO:0000256" key="1">
    <source>
        <dbReference type="ARBA" id="ARBA00022801"/>
    </source>
</evidence>
<dbReference type="RefSeq" id="WP_124798226.1">
    <property type="nucleotide sequence ID" value="NZ_CP034170.1"/>
</dbReference>
<evidence type="ECO:0000256" key="2">
    <source>
        <dbReference type="ARBA" id="ARBA00023295"/>
    </source>
</evidence>
<protein>
    <submittedName>
        <fullName evidence="4">Nucleoside hydrolase</fullName>
    </submittedName>
</protein>
<keyword evidence="1 4" id="KW-0378">Hydrolase</keyword>
<dbReference type="KEGG" id="nak:EH165_04565"/>
<dbReference type="InterPro" id="IPR023186">
    <property type="entry name" value="IUNH"/>
</dbReference>
<dbReference type="EMBL" id="CP034170">
    <property type="protein sequence ID" value="AZI57541.1"/>
    <property type="molecule type" value="Genomic_DNA"/>
</dbReference>
<dbReference type="Proteomes" id="UP000268084">
    <property type="component" value="Chromosome"/>
</dbReference>
<name>A0A3G8ZV01_9ACTN</name>
<reference evidence="4 5" key="1">
    <citation type="submission" date="2018-11" db="EMBL/GenBank/DDBJ databases">
        <authorList>
            <person name="Da X."/>
        </authorList>
    </citation>
    <scope>NUCLEOTIDE SEQUENCE [LARGE SCALE GENOMIC DNA]</scope>
    <source>
        <strain evidence="4 5">S14-144</strain>
    </source>
</reference>
<gene>
    <name evidence="4" type="ORF">EH165_04565</name>
</gene>
<sequence>MTTAPHSSSPDVIPVILDVDTGVDDALALILAVRHPMLDLRAVTCVSGNTNVDQVVANTQYVLDAAGAGDVPVARGATRPLLVPPHHATHVHGPDGLGGFSRPSDRRVVGMHAIDLLRRELMAAIGTGDAITVVPLAPMTNIALLLRTYPEVAPGIARIVFMGGSAQTGNATAVAEFNVFADPEAAAIAIAAAGELSIPITMYGLDVFNDVRIGRERAHAMRDSGDPAAQLAGALLENQMRVFGLDDATIGDAGAVCAVIDPEGVTTSNYSVRVETSGMHTRGQTVVDRRAWSGDKADDPTVTVGAHIDVALDVDGERHANVWLSSFAPPSR</sequence>
<dbReference type="AlphaFoldDB" id="A0A3G8ZV01"/>
<dbReference type="Pfam" id="PF01156">
    <property type="entry name" value="IU_nuc_hydro"/>
    <property type="match status" value="1"/>
</dbReference>
<evidence type="ECO:0000313" key="4">
    <source>
        <dbReference type="EMBL" id="AZI57541.1"/>
    </source>
</evidence>
<dbReference type="GO" id="GO:0005829">
    <property type="term" value="C:cytosol"/>
    <property type="evidence" value="ECO:0007669"/>
    <property type="project" value="TreeGrafter"/>
</dbReference>